<name>A0A1I3RNV7_9BACL</name>
<dbReference type="InterPro" id="IPR050084">
    <property type="entry name" value="NADPH_dep_7-cyano-7-deazaG_red"/>
</dbReference>
<comment type="catalytic activity">
    <reaction evidence="5">
        <text>7-aminomethyl-7-carbaguanine + 2 NADP(+) = 7-cyano-7-carbaguanine + 2 NADPH + 3 H(+)</text>
        <dbReference type="Rhea" id="RHEA:13409"/>
        <dbReference type="ChEBI" id="CHEBI:15378"/>
        <dbReference type="ChEBI" id="CHEBI:45075"/>
        <dbReference type="ChEBI" id="CHEBI:57783"/>
        <dbReference type="ChEBI" id="CHEBI:58349"/>
        <dbReference type="ChEBI" id="CHEBI:58703"/>
        <dbReference type="EC" id="1.7.1.13"/>
    </reaction>
</comment>
<evidence type="ECO:0000256" key="3">
    <source>
        <dbReference type="ARBA" id="ARBA00022857"/>
    </source>
</evidence>
<dbReference type="InterPro" id="IPR016856">
    <property type="entry name" value="QueF_type1"/>
</dbReference>
<dbReference type="GO" id="GO:0008616">
    <property type="term" value="P:tRNA queuosine(34) biosynthetic process"/>
    <property type="evidence" value="ECO:0007669"/>
    <property type="project" value="UniProtKB-UniRule"/>
</dbReference>
<comment type="similarity">
    <text evidence="5">Belongs to the GTP cyclohydrolase I family. QueF type 1 subfamily.</text>
</comment>
<evidence type="ECO:0000313" key="6">
    <source>
        <dbReference type="EMBL" id="SFJ47730.1"/>
    </source>
</evidence>
<dbReference type="AlphaFoldDB" id="A0A1I3RNV7"/>
<dbReference type="STRING" id="46223.SAMN05421852_110118"/>
<sequence>MHKKPEEELTLLGNKGTEYVFEYDPSVLEAFSNRHPDTDYFVKFNCPEFTSLCPITGQPDFATIYISYVPDKKLVESKSLKLYLFSFRNHGDFHENCIVTIMKDLIKLLDPKYIEVWGKFLPRGGISIDPYVNYGKKGTKWEEIAKQRLANHDLYPERVDNR</sequence>
<comment type="subcellular location">
    <subcellularLocation>
        <location evidence="5">Cytoplasm</location>
    </subcellularLocation>
</comment>
<evidence type="ECO:0000256" key="2">
    <source>
        <dbReference type="ARBA" id="ARBA00022785"/>
    </source>
</evidence>
<keyword evidence="2 5" id="KW-0671">Queuosine biosynthesis</keyword>
<feature type="active site" description="Proton donor" evidence="5">
    <location>
        <position position="60"/>
    </location>
</feature>
<dbReference type="NCBIfam" id="TIGR03139">
    <property type="entry name" value="QueF-II"/>
    <property type="match status" value="1"/>
</dbReference>
<keyword evidence="4 5" id="KW-0560">Oxidoreductase</keyword>
<dbReference type="InterPro" id="IPR043133">
    <property type="entry name" value="GTP-CH-I_C/QueF"/>
</dbReference>
<reference evidence="6 7" key="1">
    <citation type="submission" date="2016-10" db="EMBL/GenBank/DDBJ databases">
        <authorList>
            <person name="de Groot N.N."/>
        </authorList>
    </citation>
    <scope>NUCLEOTIDE SEQUENCE [LARGE SCALE GENOMIC DNA]</scope>
    <source>
        <strain evidence="6 7">DSM 44778</strain>
    </source>
</reference>
<dbReference type="Proteomes" id="UP000199545">
    <property type="component" value="Unassembled WGS sequence"/>
</dbReference>
<feature type="binding site" evidence="5">
    <location>
        <begin position="75"/>
        <end position="77"/>
    </location>
    <ligand>
        <name>substrate</name>
    </ligand>
</feature>
<accession>A0A1I3RNV7</accession>
<proteinExistence type="inferred from homology"/>
<dbReference type="Gene3D" id="3.30.1130.10">
    <property type="match status" value="1"/>
</dbReference>
<keyword evidence="1 5" id="KW-0963">Cytoplasm</keyword>
<protein>
    <recommendedName>
        <fullName evidence="5">NADPH-dependent 7-cyano-7-deazaguanine reductase</fullName>
        <ecNumber evidence="5">1.7.1.13</ecNumber>
    </recommendedName>
    <alternativeName>
        <fullName evidence="5">7-cyano-7-carbaguanine reductase</fullName>
    </alternativeName>
    <alternativeName>
        <fullName evidence="5">NADPH-dependent nitrile oxidoreductase</fullName>
    </alternativeName>
    <alternativeName>
        <fullName evidence="5">PreQ(0) reductase</fullName>
    </alternativeName>
</protein>
<evidence type="ECO:0000256" key="1">
    <source>
        <dbReference type="ARBA" id="ARBA00022490"/>
    </source>
</evidence>
<evidence type="ECO:0000256" key="5">
    <source>
        <dbReference type="HAMAP-Rule" id="MF_00818"/>
    </source>
</evidence>
<dbReference type="GO" id="GO:0033739">
    <property type="term" value="F:preQ1 synthase activity"/>
    <property type="evidence" value="ECO:0007669"/>
    <property type="project" value="UniProtKB-UniRule"/>
</dbReference>
<feature type="active site" description="Thioimide intermediate" evidence="5">
    <location>
        <position position="53"/>
    </location>
</feature>
<gene>
    <name evidence="5" type="primary">queF</name>
    <name evidence="6" type="ORF">SAMN05421852_110118</name>
</gene>
<dbReference type="InterPro" id="IPR029500">
    <property type="entry name" value="QueF"/>
</dbReference>
<dbReference type="PANTHER" id="PTHR34354">
    <property type="entry name" value="NADPH-DEPENDENT 7-CYANO-7-DEAZAGUANINE REDUCTASE"/>
    <property type="match status" value="1"/>
</dbReference>
<feature type="binding site" evidence="5">
    <location>
        <begin position="94"/>
        <end position="95"/>
    </location>
    <ligand>
        <name>substrate</name>
    </ligand>
</feature>
<dbReference type="SUPFAM" id="SSF55620">
    <property type="entry name" value="Tetrahydrobiopterin biosynthesis enzymes-like"/>
    <property type="match status" value="1"/>
</dbReference>
<evidence type="ECO:0000256" key="4">
    <source>
        <dbReference type="ARBA" id="ARBA00023002"/>
    </source>
</evidence>
<evidence type="ECO:0000313" key="7">
    <source>
        <dbReference type="Proteomes" id="UP000199545"/>
    </source>
</evidence>
<dbReference type="UniPathway" id="UPA00392"/>
<dbReference type="EC" id="1.7.1.13" evidence="5"/>
<dbReference type="HAMAP" id="MF_00818">
    <property type="entry name" value="QueF_type1"/>
    <property type="match status" value="1"/>
</dbReference>
<comment type="pathway">
    <text evidence="5">tRNA modification; tRNA-queuosine biosynthesis.</text>
</comment>
<keyword evidence="7" id="KW-1185">Reference proteome</keyword>
<dbReference type="EMBL" id="FORR01000010">
    <property type="protein sequence ID" value="SFJ47730.1"/>
    <property type="molecule type" value="Genomic_DNA"/>
</dbReference>
<keyword evidence="3 5" id="KW-0521">NADP</keyword>
<dbReference type="GO" id="GO:0005737">
    <property type="term" value="C:cytoplasm"/>
    <property type="evidence" value="ECO:0007669"/>
    <property type="project" value="UniProtKB-SubCell"/>
</dbReference>
<organism evidence="6 7">
    <name type="scientific">Thermoflavimicrobium dichotomicum</name>
    <dbReference type="NCBI Taxonomy" id="46223"/>
    <lineage>
        <taxon>Bacteria</taxon>
        <taxon>Bacillati</taxon>
        <taxon>Bacillota</taxon>
        <taxon>Bacilli</taxon>
        <taxon>Bacillales</taxon>
        <taxon>Thermoactinomycetaceae</taxon>
        <taxon>Thermoflavimicrobium</taxon>
    </lineage>
</organism>
<dbReference type="PIRSF" id="PIRSF027377">
    <property type="entry name" value="Nitrile_oxidored_QueF"/>
    <property type="match status" value="1"/>
</dbReference>
<comment type="function">
    <text evidence="5">Catalyzes the NADPH-dependent reduction of 7-cyano-7-deazaguanine (preQ0) to 7-aminomethyl-7-deazaguanine (preQ1).</text>
</comment>
<dbReference type="PANTHER" id="PTHR34354:SF1">
    <property type="entry name" value="NADPH-DEPENDENT 7-CYANO-7-DEAZAGUANINE REDUCTASE"/>
    <property type="match status" value="1"/>
</dbReference>
<dbReference type="Pfam" id="PF14489">
    <property type="entry name" value="QueF"/>
    <property type="match status" value="1"/>
</dbReference>